<dbReference type="PANTHER" id="PTHR46825">
    <property type="entry name" value="D-ALANYL-D-ALANINE-CARBOXYPEPTIDASE/ENDOPEPTIDASE AMPH"/>
    <property type="match status" value="1"/>
</dbReference>
<keyword evidence="1" id="KW-0732">Signal</keyword>
<evidence type="ECO:0000313" key="4">
    <source>
        <dbReference type="Proteomes" id="UP000063429"/>
    </source>
</evidence>
<dbReference type="InterPro" id="IPR001466">
    <property type="entry name" value="Beta-lactam-related"/>
</dbReference>
<evidence type="ECO:0000256" key="1">
    <source>
        <dbReference type="SAM" id="SignalP"/>
    </source>
</evidence>
<organism evidence="3 4">
    <name type="scientific">Herbaspirillum hiltneri N3</name>
    <dbReference type="NCBI Taxonomy" id="1262470"/>
    <lineage>
        <taxon>Bacteria</taxon>
        <taxon>Pseudomonadati</taxon>
        <taxon>Pseudomonadota</taxon>
        <taxon>Betaproteobacteria</taxon>
        <taxon>Burkholderiales</taxon>
        <taxon>Oxalobacteraceae</taxon>
        <taxon>Herbaspirillum</taxon>
    </lineage>
</organism>
<feature type="domain" description="Beta-lactamase-related" evidence="2">
    <location>
        <begin position="45"/>
        <end position="387"/>
    </location>
</feature>
<evidence type="ECO:0000259" key="2">
    <source>
        <dbReference type="Pfam" id="PF00144"/>
    </source>
</evidence>
<dbReference type="Proteomes" id="UP000063429">
    <property type="component" value="Chromosome"/>
</dbReference>
<name>A0ABM5V012_9BURK</name>
<accession>A0ABM5V012</accession>
<dbReference type="Gene3D" id="3.40.710.10">
    <property type="entry name" value="DD-peptidase/beta-lactamase superfamily"/>
    <property type="match status" value="1"/>
</dbReference>
<keyword evidence="4" id="KW-1185">Reference proteome</keyword>
<evidence type="ECO:0000313" key="3">
    <source>
        <dbReference type="EMBL" id="AKZ62780.1"/>
    </source>
</evidence>
<proteinExistence type="predicted"/>
<reference evidence="4" key="1">
    <citation type="journal article" date="2015" name="Genome Announc.">
        <title>Complete Genome Sequence of Herbaspirillum hiltneri N3 (DSM 17495), Isolated from Surface-Sterilized Wheat Roots.</title>
        <authorList>
            <person name="Guizelini D."/>
            <person name="Saizaki P.M."/>
            <person name="Coimbra N.A."/>
            <person name="Weiss V.A."/>
            <person name="Faoro H."/>
            <person name="Sfeir M.Z."/>
            <person name="Baura V.A."/>
            <person name="Monteiro R.A."/>
            <person name="Chubatsu L.S."/>
            <person name="Souza E.M."/>
            <person name="Cruz L.M."/>
            <person name="Pedrosa F.O."/>
            <person name="Raittz R.T."/>
            <person name="Marchaukoski J.N."/>
            <person name="Steffens M.B."/>
        </authorList>
    </citation>
    <scope>NUCLEOTIDE SEQUENCE [LARGE SCALE GENOMIC DNA]</scope>
    <source>
        <strain evidence="4">N3</strain>
    </source>
</reference>
<dbReference type="Pfam" id="PF00144">
    <property type="entry name" value="Beta-lactamase"/>
    <property type="match status" value="1"/>
</dbReference>
<gene>
    <name evidence="3" type="ORF">F506_08890</name>
</gene>
<sequence length="404" mass="43295">MSVPNLNSRRVLLSALLWCACQFAAAQSPAPAPVAFAPLEPTLTAALVQYKLPALAAAVVQDGRIIAAGAVGTRKVGSGIAVTVNDRFHIGSDTKAFTATLAGILVDRGAMAWTTTLGEAFPELSPKMDPDFRRITISQLLSHTSGIPADNAEFLELLAKSMFEEGNLDDLRYWTLQQWMSKPLPGQPGQQGQRFAYSNLGYTIAGAMIERVARKSWEELINEWIFDPMELKSAGLGSQATLGRVDAALGHVLVGEDIAKPFMAGPGDDNPQLIAPAGGANMSVLDFARWAGWNAGEGKRGPALLKPETLKLLHAPVIDMPHVQNPVPGTPTDGKYGLGWVTAKMDWAPQPLVFHGGSNQKNLAHIWLSPEKDFAIVVVTNIASKGANDALFAVAEKLYRQFAP</sequence>
<dbReference type="InterPro" id="IPR012338">
    <property type="entry name" value="Beta-lactam/transpept-like"/>
</dbReference>
<feature type="signal peptide" evidence="1">
    <location>
        <begin position="1"/>
        <end position="26"/>
    </location>
</feature>
<dbReference type="RefSeq" id="WP_053196720.1">
    <property type="nucleotide sequence ID" value="NZ_CP011409.1"/>
</dbReference>
<dbReference type="PANTHER" id="PTHR46825:SF15">
    <property type="entry name" value="BETA-LACTAMASE-RELATED DOMAIN-CONTAINING PROTEIN"/>
    <property type="match status" value="1"/>
</dbReference>
<dbReference type="SUPFAM" id="SSF56601">
    <property type="entry name" value="beta-lactamase/transpeptidase-like"/>
    <property type="match status" value="1"/>
</dbReference>
<feature type="chain" id="PRO_5047003331" evidence="1">
    <location>
        <begin position="27"/>
        <end position="404"/>
    </location>
</feature>
<protein>
    <submittedName>
        <fullName evidence="3">Beta-lactamase</fullName>
    </submittedName>
</protein>
<dbReference type="InterPro" id="IPR050491">
    <property type="entry name" value="AmpC-like"/>
</dbReference>
<dbReference type="EMBL" id="CP011409">
    <property type="protein sequence ID" value="AKZ62780.1"/>
    <property type="molecule type" value="Genomic_DNA"/>
</dbReference>